<evidence type="ECO:0000256" key="5">
    <source>
        <dbReference type="ARBA" id="ARBA00022847"/>
    </source>
</evidence>
<dbReference type="NCBIfam" id="NF010151">
    <property type="entry name" value="PRK13628.1"/>
    <property type="match status" value="1"/>
</dbReference>
<comment type="catalytic activity">
    <reaction evidence="9">
        <text>L-serine(in) + Na(+)(in) = L-serine(out) + Na(+)(out)</text>
        <dbReference type="Rhea" id="RHEA:29575"/>
        <dbReference type="ChEBI" id="CHEBI:29101"/>
        <dbReference type="ChEBI" id="CHEBI:33384"/>
    </reaction>
</comment>
<dbReference type="FunFam" id="1.10.3860.10:FF:000003">
    <property type="entry name" value="Serine/threonine transporter sstT"/>
    <property type="match status" value="1"/>
</dbReference>
<keyword evidence="7 9" id="KW-1133">Transmembrane helix</keyword>
<comment type="subcellular location">
    <subcellularLocation>
        <location evidence="9">Cell membrane</location>
        <topology evidence="9">Multi-pass membrane protein</topology>
    </subcellularLocation>
    <subcellularLocation>
        <location evidence="1">Membrane</location>
        <topology evidence="1">Multi-pass membrane protein</topology>
    </subcellularLocation>
</comment>
<dbReference type="EMBL" id="AFBQ01000189">
    <property type="protein sequence ID" value="EHY31265.1"/>
    <property type="molecule type" value="Genomic_DNA"/>
</dbReference>
<feature type="transmembrane region" description="Helical" evidence="9">
    <location>
        <begin position="187"/>
        <end position="208"/>
    </location>
</feature>
<evidence type="ECO:0000313" key="10">
    <source>
        <dbReference type="EMBL" id="EHY31265.1"/>
    </source>
</evidence>
<evidence type="ECO:0000256" key="3">
    <source>
        <dbReference type="ARBA" id="ARBA00022475"/>
    </source>
</evidence>
<dbReference type="Gene3D" id="1.10.3860.10">
    <property type="entry name" value="Sodium:dicarboxylate symporter"/>
    <property type="match status" value="1"/>
</dbReference>
<dbReference type="GO" id="GO:0005295">
    <property type="term" value="F:neutral L-amino acid:sodium symporter activity"/>
    <property type="evidence" value="ECO:0007669"/>
    <property type="project" value="TreeGrafter"/>
</dbReference>
<dbReference type="GO" id="GO:0015826">
    <property type="term" value="P:threonine transport"/>
    <property type="evidence" value="ECO:0007669"/>
    <property type="project" value="InterPro"/>
</dbReference>
<keyword evidence="4 9" id="KW-0812">Transmembrane</keyword>
<comment type="similarity">
    <text evidence="9">Belongs to the dicarboxylate/amino acid:cation symporter (DAACS) (TC 2.A.23) family.</text>
</comment>
<evidence type="ECO:0000256" key="4">
    <source>
        <dbReference type="ARBA" id="ARBA00022692"/>
    </source>
</evidence>
<dbReference type="Proteomes" id="UP000004956">
    <property type="component" value="Unassembled WGS sequence"/>
</dbReference>
<evidence type="ECO:0000313" key="11">
    <source>
        <dbReference type="Proteomes" id="UP000004956"/>
    </source>
</evidence>
<sequence>MKKTLAPFFRFAMPFLQGSLVKQILVGLILGIALAYAWPSAASSVGILGTIFVNALKGVAPVLVFVLVLSSIANNSAVQSEGMHVKPILGLYAVSTFASAVIAVVASFLWPVEITLAAAEEGLQAPGGIADVITGLVLNVVDNPFRALVNANYIGILTWAIALGLILRRARQGTREMLADAADAVGLVVRVVIRFAPVGIFGLVSQTFATEGFGILGEYVQLLAVLLGAMAFTALVLNPALVWWCTHENPYPLTFMCLKESGISAFFTRSSAANIPVNIDLCRRANVPEATYSVTIPVGATANMAGAAITITVITLSAAHSLGIETGVGTAVFLSVVASICAAGTSGVPGGSLMLIPLACGLFGIDQTTAMQVVAVGFIISVLQDSCETGLNSSSDALFTIAATRRAERLKRERELRAKNM</sequence>
<comment type="caution">
    <text evidence="10">The sequence shown here is derived from an EMBL/GenBank/DDBJ whole genome shotgun (WGS) entry which is preliminary data.</text>
</comment>
<gene>
    <name evidence="9" type="primary">sstT</name>
    <name evidence="10" type="ORF">HMPREF9440_01361</name>
</gene>
<evidence type="ECO:0000256" key="9">
    <source>
        <dbReference type="HAMAP-Rule" id="MF_01582"/>
    </source>
</evidence>
<keyword evidence="8 9" id="KW-0472">Membrane</keyword>
<dbReference type="PANTHER" id="PTHR42865">
    <property type="entry name" value="PROTON/GLUTAMATE-ASPARTATE SYMPORTER"/>
    <property type="match status" value="1"/>
</dbReference>
<feature type="transmembrane region" description="Helical" evidence="9">
    <location>
        <begin position="45"/>
        <end position="69"/>
    </location>
</feature>
<comment type="catalytic activity">
    <reaction evidence="9">
        <text>L-threonine(in) + Na(+)(in) = L-threonine(out) + Na(+)(out)</text>
        <dbReference type="Rhea" id="RHEA:69999"/>
        <dbReference type="ChEBI" id="CHEBI:29101"/>
        <dbReference type="ChEBI" id="CHEBI:57926"/>
    </reaction>
</comment>
<evidence type="ECO:0000256" key="6">
    <source>
        <dbReference type="ARBA" id="ARBA00022970"/>
    </source>
</evidence>
<dbReference type="PRINTS" id="PR00173">
    <property type="entry name" value="EDTRNSPORT"/>
</dbReference>
<evidence type="ECO:0000256" key="2">
    <source>
        <dbReference type="ARBA" id="ARBA00022448"/>
    </source>
</evidence>
<dbReference type="OrthoDB" id="9768885at2"/>
<keyword evidence="5 9" id="KW-0769">Symport</keyword>
<evidence type="ECO:0000256" key="8">
    <source>
        <dbReference type="ARBA" id="ARBA00023136"/>
    </source>
</evidence>
<reference evidence="10 11" key="1">
    <citation type="submission" date="2011-11" db="EMBL/GenBank/DDBJ databases">
        <authorList>
            <person name="Weinstock G."/>
            <person name="Sodergren E."/>
            <person name="Clifton S."/>
            <person name="Fulton L."/>
            <person name="Fulton B."/>
            <person name="Courtney L."/>
            <person name="Fronick C."/>
            <person name="Harrison M."/>
            <person name="Strong C."/>
            <person name="Farmer C."/>
            <person name="Delahaunty K."/>
            <person name="Markovic C."/>
            <person name="Hall O."/>
            <person name="Minx P."/>
            <person name="Tomlinson C."/>
            <person name="Mitreva M."/>
            <person name="Hou S."/>
            <person name="Chen J."/>
            <person name="Wollam A."/>
            <person name="Pepin K.H."/>
            <person name="Johnson M."/>
            <person name="Bhonagiri V."/>
            <person name="Zhang X."/>
            <person name="Suruliraj S."/>
            <person name="Warren W."/>
            <person name="Chinwalla A."/>
            <person name="Mardis E.R."/>
            <person name="Wilson R.K."/>
        </authorList>
    </citation>
    <scope>NUCLEOTIDE SEQUENCE [LARGE SCALE GENOMIC DNA]</scope>
    <source>
        <strain evidence="10 11">YIT 11816</strain>
    </source>
</reference>
<keyword evidence="11" id="KW-1185">Reference proteome</keyword>
<feature type="transmembrane region" description="Helical" evidence="9">
    <location>
        <begin position="147"/>
        <end position="167"/>
    </location>
</feature>
<dbReference type="Pfam" id="PF00375">
    <property type="entry name" value="SDF"/>
    <property type="match status" value="1"/>
</dbReference>
<dbReference type="GO" id="GO:0032329">
    <property type="term" value="P:serine transport"/>
    <property type="evidence" value="ECO:0007669"/>
    <property type="project" value="InterPro"/>
</dbReference>
<dbReference type="HOGENOM" id="CLU_044581_0_0_4"/>
<dbReference type="PATRIC" id="fig|762967.3.peg.1070"/>
<comment type="function">
    <text evidence="9">Involved in the import of serine and threonine into the cell, with the concomitant import of sodium (symport system).</text>
</comment>
<name>H3KF44_9BURK</name>
<keyword evidence="3 9" id="KW-1003">Cell membrane</keyword>
<feature type="transmembrane region" description="Helical" evidence="9">
    <location>
        <begin position="20"/>
        <end position="39"/>
    </location>
</feature>
<evidence type="ECO:0000256" key="7">
    <source>
        <dbReference type="ARBA" id="ARBA00022989"/>
    </source>
</evidence>
<organism evidence="10 11">
    <name type="scientific">Sutterella parvirubra YIT 11816</name>
    <dbReference type="NCBI Taxonomy" id="762967"/>
    <lineage>
        <taxon>Bacteria</taxon>
        <taxon>Pseudomonadati</taxon>
        <taxon>Pseudomonadota</taxon>
        <taxon>Betaproteobacteria</taxon>
        <taxon>Burkholderiales</taxon>
        <taxon>Sutterellaceae</taxon>
        <taxon>Sutterella</taxon>
    </lineage>
</organism>
<dbReference type="InterPro" id="IPR036458">
    <property type="entry name" value="Na:dicarbo_symporter_sf"/>
</dbReference>
<dbReference type="InterPro" id="IPR023025">
    <property type="entry name" value="Ser_Thr_transp_SstT"/>
</dbReference>
<feature type="transmembrane region" description="Helical" evidence="9">
    <location>
        <begin position="89"/>
        <end position="110"/>
    </location>
</feature>
<evidence type="ECO:0000256" key="1">
    <source>
        <dbReference type="ARBA" id="ARBA00004141"/>
    </source>
</evidence>
<dbReference type="AlphaFoldDB" id="H3KF44"/>
<feature type="transmembrane region" description="Helical" evidence="9">
    <location>
        <begin position="220"/>
        <end position="246"/>
    </location>
</feature>
<accession>H3KF44</accession>
<dbReference type="SUPFAM" id="SSF118215">
    <property type="entry name" value="Proton glutamate symport protein"/>
    <property type="match status" value="1"/>
</dbReference>
<comment type="caution">
    <text evidence="9">Lacks conserved residue(s) required for the propagation of feature annotation.</text>
</comment>
<dbReference type="InterPro" id="IPR001991">
    <property type="entry name" value="Na-dicarboxylate_symporter"/>
</dbReference>
<dbReference type="PANTHER" id="PTHR42865:SF8">
    <property type="entry name" value="SERINE_THREONINE TRANSPORTER SSTT"/>
    <property type="match status" value="1"/>
</dbReference>
<keyword evidence="6 9" id="KW-0029">Amino-acid transport</keyword>
<keyword evidence="2 9" id="KW-0813">Transport</keyword>
<proteinExistence type="inferred from homology"/>
<dbReference type="HAMAP" id="MF_01582">
    <property type="entry name" value="Ser_Thr_transp_SstT"/>
    <property type="match status" value="1"/>
</dbReference>
<protein>
    <recommendedName>
        <fullName evidence="9">Serine/threonine transporter SstT</fullName>
    </recommendedName>
    <alternativeName>
        <fullName evidence="9">Na(+)/serine-threonine symporter</fullName>
    </alternativeName>
</protein>
<dbReference type="RefSeq" id="WP_008542277.1">
    <property type="nucleotide sequence ID" value="NZ_JH604963.1"/>
</dbReference>
<dbReference type="GO" id="GO:0005886">
    <property type="term" value="C:plasma membrane"/>
    <property type="evidence" value="ECO:0007669"/>
    <property type="project" value="UniProtKB-SubCell"/>
</dbReference>